<dbReference type="CDD" id="cd06223">
    <property type="entry name" value="PRTases_typeI"/>
    <property type="match status" value="1"/>
</dbReference>
<reference evidence="4" key="1">
    <citation type="submission" date="2018-06" db="EMBL/GenBank/DDBJ databases">
        <authorList>
            <person name="Zhirakovskaya E."/>
        </authorList>
    </citation>
    <scope>NUCLEOTIDE SEQUENCE</scope>
</reference>
<dbReference type="EMBL" id="UOFQ01000194">
    <property type="protein sequence ID" value="VAW90473.1"/>
    <property type="molecule type" value="Genomic_DNA"/>
</dbReference>
<protein>
    <submittedName>
        <fullName evidence="4">Competence protein F homolog, phosphoribosyltransferase domain protein YhgH required for utilization of DNA as sole source of carbon and energy</fullName>
    </submittedName>
</protein>
<dbReference type="Pfam" id="PF00156">
    <property type="entry name" value="Pribosyltran"/>
    <property type="match status" value="1"/>
</dbReference>
<dbReference type="InterPro" id="IPR051910">
    <property type="entry name" value="ComF/GntX_DNA_util-trans"/>
</dbReference>
<gene>
    <name evidence="4" type="ORF">MNBD_GAMMA17-693</name>
</gene>
<name>A0A3B0ZQU7_9ZZZZ</name>
<evidence type="ECO:0000259" key="3">
    <source>
        <dbReference type="Pfam" id="PF18912"/>
    </source>
</evidence>
<dbReference type="PANTHER" id="PTHR47505">
    <property type="entry name" value="DNA UTILIZATION PROTEIN YHGH"/>
    <property type="match status" value="1"/>
</dbReference>
<comment type="similarity">
    <text evidence="1">Belongs to the ComF/GntX family.</text>
</comment>
<dbReference type="GO" id="GO:0016757">
    <property type="term" value="F:glycosyltransferase activity"/>
    <property type="evidence" value="ECO:0007669"/>
    <property type="project" value="UniProtKB-KW"/>
</dbReference>
<dbReference type="InterPro" id="IPR044005">
    <property type="entry name" value="DZR_2"/>
</dbReference>
<accession>A0A3B0ZQU7</accession>
<dbReference type="InterPro" id="IPR000836">
    <property type="entry name" value="PRTase_dom"/>
</dbReference>
<dbReference type="AlphaFoldDB" id="A0A3B0ZQU7"/>
<feature type="domain" description="Double zinc ribbon" evidence="3">
    <location>
        <begin position="11"/>
        <end position="63"/>
    </location>
</feature>
<feature type="domain" description="Phosphoribosyltransferase" evidence="2">
    <location>
        <begin position="137"/>
        <end position="228"/>
    </location>
</feature>
<dbReference type="SUPFAM" id="SSF53271">
    <property type="entry name" value="PRTase-like"/>
    <property type="match status" value="1"/>
</dbReference>
<sequence length="231" mass="25526">MVHNCLKTIRNYLLPPICVTCGQEAEGALDLCQGCLSAMPYLGQACRQCALPLAESGVCGSCLKVPPPFEQAFSLFRYTHPVDHLIQQLKFNRRLVNARLLGALMAESLQQQEQRLPDLIVPVPLHRRRLQTRGYNQAVELARPVSKLLGVPLEFSCCHRTRETAVQSDLPAKQRRSNIKGAFEVGGVLSGKHVAVIDDVMTTGNTVTELAQVMRDSGVQKVDIWVCARVP</sequence>
<dbReference type="PANTHER" id="PTHR47505:SF1">
    <property type="entry name" value="DNA UTILIZATION PROTEIN YHGH"/>
    <property type="match status" value="1"/>
</dbReference>
<organism evidence="4">
    <name type="scientific">hydrothermal vent metagenome</name>
    <dbReference type="NCBI Taxonomy" id="652676"/>
    <lineage>
        <taxon>unclassified sequences</taxon>
        <taxon>metagenomes</taxon>
        <taxon>ecological metagenomes</taxon>
    </lineage>
</organism>
<proteinExistence type="inferred from homology"/>
<evidence type="ECO:0000256" key="1">
    <source>
        <dbReference type="ARBA" id="ARBA00008007"/>
    </source>
</evidence>
<dbReference type="InterPro" id="IPR029057">
    <property type="entry name" value="PRTase-like"/>
</dbReference>
<dbReference type="Gene3D" id="3.40.50.2020">
    <property type="match status" value="1"/>
</dbReference>
<dbReference type="Pfam" id="PF18912">
    <property type="entry name" value="DZR_2"/>
    <property type="match status" value="1"/>
</dbReference>
<evidence type="ECO:0000313" key="4">
    <source>
        <dbReference type="EMBL" id="VAW90473.1"/>
    </source>
</evidence>
<evidence type="ECO:0000259" key="2">
    <source>
        <dbReference type="Pfam" id="PF00156"/>
    </source>
</evidence>
<keyword evidence="4" id="KW-0808">Transferase</keyword>
<keyword evidence="4" id="KW-0328">Glycosyltransferase</keyword>